<dbReference type="EMBL" id="VIEB01000070">
    <property type="protein sequence ID" value="TQE08548.1"/>
    <property type="molecule type" value="Genomic_DNA"/>
</dbReference>
<reference evidence="2 3" key="1">
    <citation type="journal article" date="2019" name="G3 (Bethesda)">
        <title>Sequencing of a Wild Apple (Malus baccata) Genome Unravels the Differences Between Cultivated and Wild Apple Species Regarding Disease Resistance and Cold Tolerance.</title>
        <authorList>
            <person name="Chen X."/>
        </authorList>
    </citation>
    <scope>NUCLEOTIDE SEQUENCE [LARGE SCALE GENOMIC DNA]</scope>
    <source>
        <strain evidence="3">cv. Shandingzi</strain>
        <tissue evidence="2">Leaves</tissue>
    </source>
</reference>
<gene>
    <name evidence="2" type="ORF">C1H46_005854</name>
</gene>
<comment type="caution">
    <text evidence="2">The sequence shown here is derived from an EMBL/GenBank/DDBJ whole genome shotgun (WGS) entry which is preliminary data.</text>
</comment>
<feature type="transmembrane region" description="Helical" evidence="1">
    <location>
        <begin position="12"/>
        <end position="28"/>
    </location>
</feature>
<keyword evidence="1" id="KW-0472">Membrane</keyword>
<protein>
    <submittedName>
        <fullName evidence="2">Uncharacterized protein</fullName>
    </submittedName>
</protein>
<keyword evidence="1" id="KW-0812">Transmembrane</keyword>
<keyword evidence="1" id="KW-1133">Transmembrane helix</keyword>
<organism evidence="2 3">
    <name type="scientific">Malus baccata</name>
    <name type="common">Siberian crab apple</name>
    <name type="synonym">Pyrus baccata</name>
    <dbReference type="NCBI Taxonomy" id="106549"/>
    <lineage>
        <taxon>Eukaryota</taxon>
        <taxon>Viridiplantae</taxon>
        <taxon>Streptophyta</taxon>
        <taxon>Embryophyta</taxon>
        <taxon>Tracheophyta</taxon>
        <taxon>Spermatophyta</taxon>
        <taxon>Magnoliopsida</taxon>
        <taxon>eudicotyledons</taxon>
        <taxon>Gunneridae</taxon>
        <taxon>Pentapetalae</taxon>
        <taxon>rosids</taxon>
        <taxon>fabids</taxon>
        <taxon>Rosales</taxon>
        <taxon>Rosaceae</taxon>
        <taxon>Amygdaloideae</taxon>
        <taxon>Maleae</taxon>
        <taxon>Malus</taxon>
    </lineage>
</organism>
<evidence type="ECO:0000256" key="1">
    <source>
        <dbReference type="SAM" id="Phobius"/>
    </source>
</evidence>
<evidence type="ECO:0000313" key="3">
    <source>
        <dbReference type="Proteomes" id="UP000315295"/>
    </source>
</evidence>
<keyword evidence="3" id="KW-1185">Reference proteome</keyword>
<evidence type="ECO:0000313" key="2">
    <source>
        <dbReference type="EMBL" id="TQE08548.1"/>
    </source>
</evidence>
<sequence length="81" mass="9025">MNGYDDVRNGIFVQVFLAFLVLLFALRFVQSRSNLTCLSGVIPAGSVFFWMLEPLNQDETWSLVKLPIYVGGLLGQDGLGR</sequence>
<accession>A0A540NBY6</accession>
<name>A0A540NBY6_MALBA</name>
<dbReference type="Proteomes" id="UP000315295">
    <property type="component" value="Unassembled WGS sequence"/>
</dbReference>
<dbReference type="AlphaFoldDB" id="A0A540NBY6"/>
<proteinExistence type="predicted"/>